<reference evidence="1 2" key="1">
    <citation type="submission" date="2019-05" db="EMBL/GenBank/DDBJ databases">
        <title>Another draft genome of Portunus trituberculatus and its Hox gene families provides insights of decapod evolution.</title>
        <authorList>
            <person name="Jeong J.-H."/>
            <person name="Song I."/>
            <person name="Kim S."/>
            <person name="Choi T."/>
            <person name="Kim D."/>
            <person name="Ryu S."/>
            <person name="Kim W."/>
        </authorList>
    </citation>
    <scope>NUCLEOTIDE SEQUENCE [LARGE SCALE GENOMIC DNA]</scope>
    <source>
        <tissue evidence="1">Muscle</tissue>
    </source>
</reference>
<keyword evidence="2" id="KW-1185">Reference proteome</keyword>
<evidence type="ECO:0000313" key="1">
    <source>
        <dbReference type="EMBL" id="MPC48930.1"/>
    </source>
</evidence>
<comment type="caution">
    <text evidence="1">The sequence shown here is derived from an EMBL/GenBank/DDBJ whole genome shotgun (WGS) entry which is preliminary data.</text>
</comment>
<name>A0A5B7FMI2_PORTR</name>
<proteinExistence type="predicted"/>
<organism evidence="1 2">
    <name type="scientific">Portunus trituberculatus</name>
    <name type="common">Swimming crab</name>
    <name type="synonym">Neptunus trituberculatus</name>
    <dbReference type="NCBI Taxonomy" id="210409"/>
    <lineage>
        <taxon>Eukaryota</taxon>
        <taxon>Metazoa</taxon>
        <taxon>Ecdysozoa</taxon>
        <taxon>Arthropoda</taxon>
        <taxon>Crustacea</taxon>
        <taxon>Multicrustacea</taxon>
        <taxon>Malacostraca</taxon>
        <taxon>Eumalacostraca</taxon>
        <taxon>Eucarida</taxon>
        <taxon>Decapoda</taxon>
        <taxon>Pleocyemata</taxon>
        <taxon>Brachyura</taxon>
        <taxon>Eubrachyura</taxon>
        <taxon>Portunoidea</taxon>
        <taxon>Portunidae</taxon>
        <taxon>Portuninae</taxon>
        <taxon>Portunus</taxon>
    </lineage>
</organism>
<dbReference type="EMBL" id="VSRR010008563">
    <property type="protein sequence ID" value="MPC48930.1"/>
    <property type="molecule type" value="Genomic_DNA"/>
</dbReference>
<dbReference type="AlphaFoldDB" id="A0A5B7FMI2"/>
<dbReference type="Proteomes" id="UP000324222">
    <property type="component" value="Unassembled WGS sequence"/>
</dbReference>
<protein>
    <submittedName>
        <fullName evidence="1">Uncharacterized protein</fullName>
    </submittedName>
</protein>
<evidence type="ECO:0000313" key="2">
    <source>
        <dbReference type="Proteomes" id="UP000324222"/>
    </source>
</evidence>
<accession>A0A5B7FMI2</accession>
<gene>
    <name evidence="1" type="ORF">E2C01_042717</name>
</gene>
<sequence>MPHHVVPASAIHRVFGYLLSRRYRNLSRNVIQSEMKITVLKMQLLDAKWTAVSLSVFSSRQIRNCGEQTFLGPTIPCLPAGLTHPRPGRRQVENAATFLRGQQCLSDPRHRMTAVPKSLTCQSEHNLDKLEHHLVIWSFKYYHYEDSRAPAIQPPRLPTTTRITASTNITTTTTTPLRNTNKEMSKHYRYILITVH</sequence>